<dbReference type="GO" id="GO:0005886">
    <property type="term" value="C:plasma membrane"/>
    <property type="evidence" value="ECO:0007669"/>
    <property type="project" value="UniProtKB-SubCell"/>
</dbReference>
<keyword evidence="7 10" id="KW-0283">Flagellar rotation</keyword>
<dbReference type="GO" id="GO:0006935">
    <property type="term" value="P:chemotaxis"/>
    <property type="evidence" value="ECO:0007669"/>
    <property type="project" value="UniProtKB-KW"/>
</dbReference>
<accession>A0A2R8AGS5</accession>
<comment type="subcellular location">
    <subcellularLocation>
        <location evidence="10">Cell inner membrane</location>
    </subcellularLocation>
    <subcellularLocation>
        <location evidence="2">Cell membrane</location>
        <topology evidence="2">Single-pass membrane protein</topology>
    </subcellularLocation>
</comment>
<keyword evidence="8 10" id="KW-1133">Transmembrane helix</keyword>
<evidence type="ECO:0000256" key="2">
    <source>
        <dbReference type="ARBA" id="ARBA00004162"/>
    </source>
</evidence>
<evidence type="ECO:0000256" key="7">
    <source>
        <dbReference type="ARBA" id="ARBA00022779"/>
    </source>
</evidence>
<dbReference type="AlphaFoldDB" id="A0A2R8AGS5"/>
<dbReference type="GO" id="GO:0071978">
    <property type="term" value="P:bacterial-type flagellum-dependent swarming motility"/>
    <property type="evidence" value="ECO:0007669"/>
    <property type="project" value="TreeGrafter"/>
</dbReference>
<keyword evidence="4" id="KW-1003">Cell membrane</keyword>
<evidence type="ECO:0000256" key="3">
    <source>
        <dbReference type="ARBA" id="ARBA00008281"/>
    </source>
</evidence>
<evidence type="ECO:0000313" key="11">
    <source>
        <dbReference type="EMBL" id="SPF75272.1"/>
    </source>
</evidence>
<evidence type="ECO:0000256" key="1">
    <source>
        <dbReference type="ARBA" id="ARBA00002254"/>
    </source>
</evidence>
<dbReference type="InterPro" id="IPR005503">
    <property type="entry name" value="FliL"/>
</dbReference>
<dbReference type="RefSeq" id="WP_108855388.1">
    <property type="nucleotide sequence ID" value="NZ_OMOI01000001.1"/>
</dbReference>
<reference evidence="11 12" key="1">
    <citation type="submission" date="2018-03" db="EMBL/GenBank/DDBJ databases">
        <authorList>
            <person name="Keele B.F."/>
        </authorList>
    </citation>
    <scope>NUCLEOTIDE SEQUENCE [LARGE SCALE GENOMIC DNA]</scope>
    <source>
        <strain evidence="11 12">CECT 8811</strain>
    </source>
</reference>
<keyword evidence="10" id="KW-0997">Cell inner membrane</keyword>
<keyword evidence="6 10" id="KW-0812">Transmembrane</keyword>
<evidence type="ECO:0000256" key="9">
    <source>
        <dbReference type="ARBA" id="ARBA00023136"/>
    </source>
</evidence>
<dbReference type="PANTHER" id="PTHR35091:SF2">
    <property type="entry name" value="FLAGELLAR PROTEIN FLIL"/>
    <property type="match status" value="1"/>
</dbReference>
<evidence type="ECO:0000256" key="10">
    <source>
        <dbReference type="RuleBase" id="RU364125"/>
    </source>
</evidence>
<comment type="similarity">
    <text evidence="3 10">Belongs to the FliL family.</text>
</comment>
<evidence type="ECO:0000256" key="5">
    <source>
        <dbReference type="ARBA" id="ARBA00022500"/>
    </source>
</evidence>
<keyword evidence="12" id="KW-1185">Reference proteome</keyword>
<dbReference type="PANTHER" id="PTHR35091">
    <property type="entry name" value="FLAGELLAR PROTEIN FLIL"/>
    <property type="match status" value="1"/>
</dbReference>
<evidence type="ECO:0000313" key="12">
    <source>
        <dbReference type="Proteomes" id="UP000244911"/>
    </source>
</evidence>
<dbReference type="OrthoDB" id="7619358at2"/>
<sequence>MSAADITTETEQDEASGKKSKKGLVVGLVGALLLGGGGFYATYAGLIGGHPAPETEDEPAAEVQELPAVSFVELDPLVISLGPNTRNRHLRFRASLEVEPNYEDDVTRLKPRVVDVLNAYLRAVDTAMLEDPHSLVKLRAQMLRRIQLVTGDGRVRNLLILEFVLN</sequence>
<keyword evidence="9 10" id="KW-0472">Membrane</keyword>
<proteinExistence type="inferred from homology"/>
<name>A0A2R8AGS5_9RHOB</name>
<dbReference type="Proteomes" id="UP000244911">
    <property type="component" value="Unassembled WGS sequence"/>
</dbReference>
<gene>
    <name evidence="11" type="ORF">ALP8811_00259</name>
</gene>
<dbReference type="EMBL" id="OMOI01000001">
    <property type="protein sequence ID" value="SPF75272.1"/>
    <property type="molecule type" value="Genomic_DNA"/>
</dbReference>
<comment type="function">
    <text evidence="1 10">Controls the rotational direction of flagella during chemotaxis.</text>
</comment>
<evidence type="ECO:0000256" key="8">
    <source>
        <dbReference type="ARBA" id="ARBA00022989"/>
    </source>
</evidence>
<dbReference type="Pfam" id="PF03748">
    <property type="entry name" value="FliL"/>
    <property type="match status" value="1"/>
</dbReference>
<dbReference type="GO" id="GO:0009425">
    <property type="term" value="C:bacterial-type flagellum basal body"/>
    <property type="evidence" value="ECO:0007669"/>
    <property type="project" value="InterPro"/>
</dbReference>
<keyword evidence="5 10" id="KW-0145">Chemotaxis</keyword>
<protein>
    <recommendedName>
        <fullName evidence="10">Flagellar protein FliL</fullName>
    </recommendedName>
</protein>
<feature type="transmembrane region" description="Helical" evidence="10">
    <location>
        <begin position="24"/>
        <end position="46"/>
    </location>
</feature>
<evidence type="ECO:0000256" key="6">
    <source>
        <dbReference type="ARBA" id="ARBA00022692"/>
    </source>
</evidence>
<evidence type="ECO:0000256" key="4">
    <source>
        <dbReference type="ARBA" id="ARBA00022475"/>
    </source>
</evidence>
<organism evidence="11 12">
    <name type="scientific">Aliiroseovarius pelagivivens</name>
    <dbReference type="NCBI Taxonomy" id="1639690"/>
    <lineage>
        <taxon>Bacteria</taxon>
        <taxon>Pseudomonadati</taxon>
        <taxon>Pseudomonadota</taxon>
        <taxon>Alphaproteobacteria</taxon>
        <taxon>Rhodobacterales</taxon>
        <taxon>Paracoccaceae</taxon>
        <taxon>Aliiroseovarius</taxon>
    </lineage>
</organism>